<organism evidence="1 2">
    <name type="scientific">Massilia orientalis</name>
    <dbReference type="NCBI Taxonomy" id="3050128"/>
    <lineage>
        <taxon>Bacteria</taxon>
        <taxon>Pseudomonadati</taxon>
        <taxon>Pseudomonadota</taxon>
        <taxon>Betaproteobacteria</taxon>
        <taxon>Burkholderiales</taxon>
        <taxon>Oxalobacteraceae</taxon>
        <taxon>Telluria group</taxon>
        <taxon>Massilia</taxon>
    </lineage>
</organism>
<keyword evidence="2" id="KW-1185">Reference proteome</keyword>
<gene>
    <name evidence="1" type="primary">asnB</name>
    <name evidence="1" type="ORF">QPK29_017430</name>
</gene>
<comment type="caution">
    <text evidence="1">The sequence shown here is derived from an EMBL/GenBank/DDBJ whole genome shotgun (WGS) entry which is preliminary data.</text>
</comment>
<proteinExistence type="predicted"/>
<dbReference type="EC" id="6.3.5.4" evidence="1"/>
<evidence type="ECO:0000313" key="2">
    <source>
        <dbReference type="Proteomes" id="UP001168096"/>
    </source>
</evidence>
<evidence type="ECO:0000313" key="1">
    <source>
        <dbReference type="EMBL" id="MFJ1469495.1"/>
    </source>
</evidence>
<dbReference type="Proteomes" id="UP001168096">
    <property type="component" value="Unassembled WGS sequence"/>
</dbReference>
<reference evidence="1" key="1">
    <citation type="submission" date="2024-11" db="EMBL/GenBank/DDBJ databases">
        <title>Description of Massilia orientalis sp. nov., isolated from rhizosphere soil of Ageratina adenophora.</title>
        <authorList>
            <person name="Wang Y."/>
        </authorList>
    </citation>
    <scope>NUCLEOTIDE SEQUENCE</scope>
    <source>
        <strain evidence="1">YIM B02787</strain>
    </source>
</reference>
<protein>
    <submittedName>
        <fullName evidence="1">Asparagine synthase (Glutamine-hydrolyzing)</fullName>
        <ecNumber evidence="1">6.3.5.4</ecNumber>
    </submittedName>
</protein>
<keyword evidence="1" id="KW-0436">Ligase</keyword>
<dbReference type="EMBL" id="JASNRB020000010">
    <property type="protein sequence ID" value="MFJ1469495.1"/>
    <property type="molecule type" value="Genomic_DNA"/>
</dbReference>
<sequence>MCGLAGFLGGKGFIAEAEPQALLKRMSDSILTRGPDDFGFWYDGEHGVGFAHRRLSILDLSPAGHQPMTSASSRYVIAFNGEIYNHLDIRAELEQSGYWPAWRGHSDTETLLAGFDFWGIQGTVERTIGMFAIAVWDRESRKLFLTRDRIGEKPLYYGWQGSGSKRTFVFGSELKALRQHPAFENRIDRHAISLQLHHSYIPAPYSIYAGISKLTPGCLLSISPQAEEPTIVTYWSAASVAEAGVASPDLGRPDDVIDRLESLLKDAVRRQMLADVPLGAFLSGGIDSSTVVALMQSQSSRPVKTFSIGFYEEGYNEAVHAKAVAAHLGTDHTEFYVSAQQAMDVIPRLPILYDEPFSDSSQIPTFLVSHLAKKEVTVALSGDAGDELFCGYTRYKTGADVWNNVGSLPMPLRKLAAGTLRLISEENWNKAATTFGSLLPRSVRQAHLGEKLHKGAMVLASESFDTLYRGLVSHWRDPAAVVIDGEMPPTLLNGRPPRLAGLDNVQRMMALDLLTYLPDDILVKVDRAAMGVSLETRVPFLDHRVVEFAWHLPQSLKVRDGQTKWALRQVLYRHVPKSLIERPKMGFGVPIDSWLRGPLREWAESLLDEGRLRREGFFRPESIRRKWEEHRSGKRNWQYYLWDVLMFQSWLEKNH</sequence>
<name>A0ACC7MBM2_9BURK</name>
<accession>A0ACC7MBM2</accession>